<evidence type="ECO:0000313" key="4">
    <source>
        <dbReference type="Proteomes" id="UP000603352"/>
    </source>
</evidence>
<keyword evidence="4" id="KW-1185">Reference proteome</keyword>
<accession>A0ABQ1INU5</accession>
<keyword evidence="1 2" id="KW-0732">Signal</keyword>
<evidence type="ECO:0000256" key="2">
    <source>
        <dbReference type="SAM" id="SignalP"/>
    </source>
</evidence>
<name>A0ABQ1INU5_9PROT</name>
<feature type="signal peptide" evidence="2">
    <location>
        <begin position="1"/>
        <end position="34"/>
    </location>
</feature>
<gene>
    <name evidence="3" type="ORF">GCM10011505_32200</name>
</gene>
<evidence type="ECO:0000313" key="3">
    <source>
        <dbReference type="EMBL" id="GGB48686.1"/>
    </source>
</evidence>
<feature type="chain" id="PRO_5046729025" evidence="2">
    <location>
        <begin position="35"/>
        <end position="356"/>
    </location>
</feature>
<reference evidence="4" key="1">
    <citation type="journal article" date="2019" name="Int. J. Syst. Evol. Microbiol.">
        <title>The Global Catalogue of Microorganisms (GCM) 10K type strain sequencing project: providing services to taxonomists for standard genome sequencing and annotation.</title>
        <authorList>
            <consortium name="The Broad Institute Genomics Platform"/>
            <consortium name="The Broad Institute Genome Sequencing Center for Infectious Disease"/>
            <person name="Wu L."/>
            <person name="Ma J."/>
        </authorList>
    </citation>
    <scope>NUCLEOTIDE SEQUENCE [LARGE SCALE GENOMIC DNA]</scope>
    <source>
        <strain evidence="4">CGMCC 1.10188</strain>
    </source>
</reference>
<dbReference type="PANTHER" id="PTHR33376:SF15">
    <property type="entry name" value="BLL6794 PROTEIN"/>
    <property type="match status" value="1"/>
</dbReference>
<protein>
    <submittedName>
        <fullName evidence="3">C4-dicarboxylate ABC transporter</fullName>
    </submittedName>
</protein>
<comment type="caution">
    <text evidence="3">The sequence shown here is derived from an EMBL/GenBank/DDBJ whole genome shotgun (WGS) entry which is preliminary data.</text>
</comment>
<evidence type="ECO:0000256" key="1">
    <source>
        <dbReference type="ARBA" id="ARBA00022729"/>
    </source>
</evidence>
<dbReference type="Pfam" id="PF03480">
    <property type="entry name" value="DctP"/>
    <property type="match status" value="1"/>
</dbReference>
<proteinExistence type="predicted"/>
<organism evidence="3 4">
    <name type="scientific">Tistrella bauzanensis</name>
    <dbReference type="NCBI Taxonomy" id="657419"/>
    <lineage>
        <taxon>Bacteria</taxon>
        <taxon>Pseudomonadati</taxon>
        <taxon>Pseudomonadota</taxon>
        <taxon>Alphaproteobacteria</taxon>
        <taxon>Geminicoccales</taxon>
        <taxon>Geminicoccaceae</taxon>
        <taxon>Tistrella</taxon>
    </lineage>
</organism>
<dbReference type="InterPro" id="IPR018389">
    <property type="entry name" value="DctP_fam"/>
</dbReference>
<dbReference type="InterPro" id="IPR038404">
    <property type="entry name" value="TRAP_DctP_sf"/>
</dbReference>
<dbReference type="CDD" id="cd13665">
    <property type="entry name" value="PBP2_TRAP_Dctp3_4"/>
    <property type="match status" value="1"/>
</dbReference>
<dbReference type="EMBL" id="BMDZ01000040">
    <property type="protein sequence ID" value="GGB48686.1"/>
    <property type="molecule type" value="Genomic_DNA"/>
</dbReference>
<dbReference type="RefSeq" id="WP_188579705.1">
    <property type="nucleotide sequence ID" value="NZ_BMDZ01000040.1"/>
</dbReference>
<dbReference type="PANTHER" id="PTHR33376">
    <property type="match status" value="1"/>
</dbReference>
<sequence>MTSTITAWRRGARALKAAVAGIGLAAITAGSAAAADVTLRLHHFFPPTSPVHVHYFSDWKKRVEEQSQGRIEVKIYPAMQLGGTPPALFDQARSGQADIIWTVMGYTPDRFPEAEVFDLPFLPRSAEITSQAAHDFAMRHLTERFAGVKVIAAHVHSPGLIHTRDRAVRTPEDMQGLKLRGPSRMINSFIQALGAEPVGMPVPQTPEALSRGVIDGTVLPLEAIGALRLQELLHKHSFFAGDNALYTTMMLVAMNEARYTSLPDDLKAVIDANSGIKEARAIGRVMDQADAPVLEAVSASASNEVIRLTPEETARFRAVGDEVARAWVARMAERGIDGEALLAEARDLVAKYAAQP</sequence>
<dbReference type="Proteomes" id="UP000603352">
    <property type="component" value="Unassembled WGS sequence"/>
</dbReference>
<dbReference type="NCBIfam" id="NF037995">
    <property type="entry name" value="TRAP_S1"/>
    <property type="match status" value="1"/>
</dbReference>
<dbReference type="Gene3D" id="3.40.190.170">
    <property type="entry name" value="Bacterial extracellular solute-binding protein, family 7"/>
    <property type="match status" value="1"/>
</dbReference>